<organism evidence="6 7">
    <name type="scientific">Ktedonospora formicarum</name>
    <dbReference type="NCBI Taxonomy" id="2778364"/>
    <lineage>
        <taxon>Bacteria</taxon>
        <taxon>Bacillati</taxon>
        <taxon>Chloroflexota</taxon>
        <taxon>Ktedonobacteria</taxon>
        <taxon>Ktedonobacterales</taxon>
        <taxon>Ktedonobacteraceae</taxon>
        <taxon>Ktedonospora</taxon>
    </lineage>
</organism>
<dbReference type="PANTHER" id="PTHR42847">
    <property type="entry name" value="ALKANESULFONATE MONOOXYGENASE"/>
    <property type="match status" value="1"/>
</dbReference>
<dbReference type="Pfam" id="PF00296">
    <property type="entry name" value="Bac_luciferase"/>
    <property type="match status" value="1"/>
</dbReference>
<dbReference type="SUPFAM" id="SSF51679">
    <property type="entry name" value="Bacterial luciferase-like"/>
    <property type="match status" value="1"/>
</dbReference>
<reference evidence="6" key="1">
    <citation type="submission" date="2020-10" db="EMBL/GenBank/DDBJ databases">
        <title>Taxonomic study of unclassified bacteria belonging to the class Ktedonobacteria.</title>
        <authorList>
            <person name="Yabe S."/>
            <person name="Wang C.M."/>
            <person name="Zheng Y."/>
            <person name="Sakai Y."/>
            <person name="Cavaletti L."/>
            <person name="Monciardini P."/>
            <person name="Donadio S."/>
        </authorList>
    </citation>
    <scope>NUCLEOTIDE SEQUENCE</scope>
    <source>
        <strain evidence="6">SOSP1-1</strain>
    </source>
</reference>
<evidence type="ECO:0000256" key="2">
    <source>
        <dbReference type="ARBA" id="ARBA00022643"/>
    </source>
</evidence>
<gene>
    <name evidence="6" type="ORF">KSX_49450</name>
</gene>
<dbReference type="PANTHER" id="PTHR42847:SF8">
    <property type="entry name" value="CONSERVED PROTEIN"/>
    <property type="match status" value="1"/>
</dbReference>
<dbReference type="NCBIfam" id="TIGR03560">
    <property type="entry name" value="F420_Rv1855c"/>
    <property type="match status" value="1"/>
</dbReference>
<name>A0A8J3MS66_9CHLR</name>
<keyword evidence="2" id="KW-0288">FMN</keyword>
<dbReference type="Proteomes" id="UP000612362">
    <property type="component" value="Unassembled WGS sequence"/>
</dbReference>
<dbReference type="InterPro" id="IPR036661">
    <property type="entry name" value="Luciferase-like_sf"/>
</dbReference>
<evidence type="ECO:0000256" key="4">
    <source>
        <dbReference type="ARBA" id="ARBA00023033"/>
    </source>
</evidence>
<dbReference type="InterPro" id="IPR011251">
    <property type="entry name" value="Luciferase-like_dom"/>
</dbReference>
<evidence type="ECO:0000256" key="1">
    <source>
        <dbReference type="ARBA" id="ARBA00022630"/>
    </source>
</evidence>
<keyword evidence="4" id="KW-0503">Monooxygenase</keyword>
<comment type="caution">
    <text evidence="6">The sequence shown here is derived from an EMBL/GenBank/DDBJ whole genome shotgun (WGS) entry which is preliminary data.</text>
</comment>
<dbReference type="InterPro" id="IPR019952">
    <property type="entry name" value="F420_OxRdatse_Rv1855c_pred"/>
</dbReference>
<feature type="domain" description="Luciferase-like" evidence="5">
    <location>
        <begin position="22"/>
        <end position="256"/>
    </location>
</feature>
<evidence type="ECO:0000313" key="6">
    <source>
        <dbReference type="EMBL" id="GHO46782.1"/>
    </source>
</evidence>
<dbReference type="Gene3D" id="3.20.20.30">
    <property type="entry name" value="Luciferase-like domain"/>
    <property type="match status" value="1"/>
</dbReference>
<dbReference type="GO" id="GO:0008726">
    <property type="term" value="F:alkanesulfonate monooxygenase activity"/>
    <property type="evidence" value="ECO:0007669"/>
    <property type="project" value="TreeGrafter"/>
</dbReference>
<dbReference type="EMBL" id="BNJF01000002">
    <property type="protein sequence ID" value="GHO46782.1"/>
    <property type="molecule type" value="Genomic_DNA"/>
</dbReference>
<evidence type="ECO:0000259" key="5">
    <source>
        <dbReference type="Pfam" id="PF00296"/>
    </source>
</evidence>
<proteinExistence type="predicted"/>
<evidence type="ECO:0000313" key="7">
    <source>
        <dbReference type="Proteomes" id="UP000612362"/>
    </source>
</evidence>
<keyword evidence="1" id="KW-0285">Flavoprotein</keyword>
<dbReference type="GO" id="GO:0046306">
    <property type="term" value="P:alkanesulfonate catabolic process"/>
    <property type="evidence" value="ECO:0007669"/>
    <property type="project" value="TreeGrafter"/>
</dbReference>
<protein>
    <recommendedName>
        <fullName evidence="5">Luciferase-like domain-containing protein</fullName>
    </recommendedName>
</protein>
<keyword evidence="3" id="KW-0560">Oxidoreductase</keyword>
<evidence type="ECO:0000256" key="3">
    <source>
        <dbReference type="ARBA" id="ARBA00023002"/>
    </source>
</evidence>
<dbReference type="AlphaFoldDB" id="A0A8J3MS66"/>
<accession>A0A8J3MS66</accession>
<keyword evidence="7" id="KW-1185">Reference proteome</keyword>
<dbReference type="InterPro" id="IPR050172">
    <property type="entry name" value="SsuD_RutA_monooxygenase"/>
</dbReference>
<sequence>MTGKKLSFGIKTVPQHTTYEDMLRVWLEADSIPSIEHAWLFDHFMPLGRDFTGPCLEGWSLLSAFAALTRRIRVGLMVTGNTYRHPAVLANIGATVDVISGGRLDFGIGAGWNEREHASYGIPLYTTGERIRRMGEACEVIRRMWTETAPGFEGKYYQLKDAYCEPKPVQKPYPPFVIGGAGEKLTLRIVAQYASIWNFVGGGVDMFQQRSAVLDAHCAAIGRDPQTIQRSIQVVVDPEDMQDARSQIYSYIQAGATHLILSLLVPYPQGIAHRLDEEIIQPLKAEFAG</sequence>